<dbReference type="RefSeq" id="WP_169924042.1">
    <property type="nucleotide sequence ID" value="NZ_AP014936.1"/>
</dbReference>
<feature type="transmembrane region" description="Helical" evidence="6">
    <location>
        <begin position="302"/>
        <end position="319"/>
    </location>
</feature>
<sequence length="764" mass="82415">MRAAAIAFLGGILVVQQFPALPSPAWLAVLFLPVALAWRHPRAVLVILFLVAGASWLTFRAGLILEQTLPEGLEGRDLIVEGFIADIPTPGEYGLRFEFDVAEAALGDSAVKVPRRILLSNADPGFAPRVGERWRMTVRLKRPHGFRNPGGFDYEAHLFRKRIRARGYVRDHPAAERLDPSHGLRYAVGRVRQGLGERLRAVLGERAHAGLIVALANGDTRGITDAQWNLLRRTGTVHLVAISGLHISLVAGLVFFLARFAWAWPGYTVLRVPAPIFGAVAGFLAAAAYAALAGFVIPTQRALVMLAVALGAIVLRRRWAPSTLLATALLLVLVHDPLAVMAPGFWLSFVAVAAIVYAVRGDQDGRSLWRKWGHVQWAVGLGMLPLLLGLFQQASLVSPLANLLAVPAFDLLVVPLTLLGAALIGLGQDGIAPLALVPATWLLDLLWSVLGGLADLPYAQWTQHRPADWALACAVVGTILLLAPRGWPARAVGVVWLLPLFLVRPPAPAAGEMWFTLLDVGQGLAAVVRTHAHSLVFDTGARFSSRFDAGSAVVVPYLQQAGIRSIDVLVVSHGDNDHAGGAPAVLAAFPVSRTLSGSPEVPGTPCRAGQAWRWDGVDFAVLGPPEPLAGRHNDGSCVLRVSSANGTVLLSGDIERRAEEWLLEAGVPLAADVLVAPHHGSRTSSTPGFLEKVRPRHVLFPVGYRNRYRHPHPDVVARYEAMGARLYDTPSGGALELRFDRKGITATGYRERERRYWHARPGPP</sequence>
<feature type="transmembrane region" description="Helical" evidence="6">
    <location>
        <begin position="339"/>
        <end position="360"/>
    </location>
</feature>
<dbReference type="InterPro" id="IPR001279">
    <property type="entry name" value="Metallo-B-lactamas"/>
</dbReference>
<dbReference type="Pfam" id="PF03772">
    <property type="entry name" value="Competence"/>
    <property type="match status" value="1"/>
</dbReference>
<feature type="transmembrane region" description="Helical" evidence="6">
    <location>
        <begin position="239"/>
        <end position="262"/>
    </location>
</feature>
<evidence type="ECO:0000259" key="7">
    <source>
        <dbReference type="SMART" id="SM00849"/>
    </source>
</evidence>
<evidence type="ECO:0000256" key="2">
    <source>
        <dbReference type="ARBA" id="ARBA00022475"/>
    </source>
</evidence>
<dbReference type="InterPro" id="IPR035681">
    <property type="entry name" value="ComA-like_MBL"/>
</dbReference>
<evidence type="ECO:0000313" key="8">
    <source>
        <dbReference type="EMBL" id="BAU48453.1"/>
    </source>
</evidence>
<reference evidence="8 9" key="1">
    <citation type="submission" date="2015-08" db="EMBL/GenBank/DDBJ databases">
        <title>Complete genome sequence of Sulfurifustis variabilis.</title>
        <authorList>
            <person name="Miura A."/>
            <person name="Kojima H."/>
            <person name="Fukui M."/>
        </authorList>
    </citation>
    <scope>NUCLEOTIDE SEQUENCE [LARGE SCALE GENOMIC DNA]</scope>
    <source>
        <strain evidence="9">skN76</strain>
    </source>
</reference>
<keyword evidence="2" id="KW-1003">Cell membrane</keyword>
<dbReference type="GO" id="GO:0005886">
    <property type="term" value="C:plasma membrane"/>
    <property type="evidence" value="ECO:0007669"/>
    <property type="project" value="UniProtKB-SubCell"/>
</dbReference>
<comment type="subcellular location">
    <subcellularLocation>
        <location evidence="1">Cell membrane</location>
        <topology evidence="1">Multi-pass membrane protein</topology>
    </subcellularLocation>
</comment>
<dbReference type="Proteomes" id="UP000218899">
    <property type="component" value="Chromosome"/>
</dbReference>
<evidence type="ECO:0000313" key="9">
    <source>
        <dbReference type="Proteomes" id="UP000218899"/>
    </source>
</evidence>
<evidence type="ECO:0000256" key="1">
    <source>
        <dbReference type="ARBA" id="ARBA00004651"/>
    </source>
</evidence>
<proteinExistence type="predicted"/>
<dbReference type="Pfam" id="PF00753">
    <property type="entry name" value="Lactamase_B"/>
    <property type="match status" value="1"/>
</dbReference>
<dbReference type="AlphaFoldDB" id="A0A1B4V4I9"/>
<keyword evidence="5 6" id="KW-0472">Membrane</keyword>
<dbReference type="InterPro" id="IPR036866">
    <property type="entry name" value="RibonucZ/Hydroxyglut_hydro"/>
</dbReference>
<evidence type="ECO:0000256" key="5">
    <source>
        <dbReference type="ARBA" id="ARBA00023136"/>
    </source>
</evidence>
<dbReference type="NCBIfam" id="TIGR00360">
    <property type="entry name" value="ComEC_N-term"/>
    <property type="match status" value="1"/>
</dbReference>
<dbReference type="CDD" id="cd07731">
    <property type="entry name" value="ComA-like_MBL-fold"/>
    <property type="match status" value="1"/>
</dbReference>
<keyword evidence="3 6" id="KW-0812">Transmembrane</keyword>
<evidence type="ECO:0000256" key="3">
    <source>
        <dbReference type="ARBA" id="ARBA00022692"/>
    </source>
</evidence>
<dbReference type="InterPro" id="IPR025405">
    <property type="entry name" value="DUF4131"/>
</dbReference>
<feature type="transmembrane region" description="Helical" evidence="6">
    <location>
        <begin position="274"/>
        <end position="295"/>
    </location>
</feature>
<feature type="transmembrane region" description="Helical" evidence="6">
    <location>
        <begin position="43"/>
        <end position="63"/>
    </location>
</feature>
<organism evidence="8 9">
    <name type="scientific">Sulfurifustis variabilis</name>
    <dbReference type="NCBI Taxonomy" id="1675686"/>
    <lineage>
        <taxon>Bacteria</taxon>
        <taxon>Pseudomonadati</taxon>
        <taxon>Pseudomonadota</taxon>
        <taxon>Gammaproteobacteria</taxon>
        <taxon>Acidiferrobacterales</taxon>
        <taxon>Acidiferrobacteraceae</taxon>
        <taxon>Sulfurifustis</taxon>
    </lineage>
</organism>
<evidence type="ECO:0000256" key="6">
    <source>
        <dbReference type="SAM" id="Phobius"/>
    </source>
</evidence>
<dbReference type="SMART" id="SM00849">
    <property type="entry name" value="Lactamase_B"/>
    <property type="match status" value="1"/>
</dbReference>
<accession>A0A1B4V4I9</accession>
<dbReference type="KEGG" id="sva:SVA_1899"/>
<dbReference type="PANTHER" id="PTHR30619">
    <property type="entry name" value="DNA INTERNALIZATION/COMPETENCE PROTEIN COMEC/REC2"/>
    <property type="match status" value="1"/>
</dbReference>
<feature type="domain" description="Metallo-beta-lactamase" evidence="7">
    <location>
        <begin position="522"/>
        <end position="704"/>
    </location>
</feature>
<dbReference type="SUPFAM" id="SSF56281">
    <property type="entry name" value="Metallo-hydrolase/oxidoreductase"/>
    <property type="match status" value="1"/>
</dbReference>
<feature type="transmembrane region" description="Helical" evidence="6">
    <location>
        <begin position="403"/>
        <end position="424"/>
    </location>
</feature>
<dbReference type="InterPro" id="IPR004477">
    <property type="entry name" value="ComEC_N"/>
</dbReference>
<dbReference type="Pfam" id="PF13567">
    <property type="entry name" value="DUF4131"/>
    <property type="match status" value="1"/>
</dbReference>
<dbReference type="Gene3D" id="3.60.15.10">
    <property type="entry name" value="Ribonuclease Z/Hydroxyacylglutathione hydrolase-like"/>
    <property type="match status" value="1"/>
</dbReference>
<dbReference type="EMBL" id="AP014936">
    <property type="protein sequence ID" value="BAU48453.1"/>
    <property type="molecule type" value="Genomic_DNA"/>
</dbReference>
<dbReference type="InterPro" id="IPR004797">
    <property type="entry name" value="Competence_ComEC/Rec2"/>
</dbReference>
<dbReference type="PANTHER" id="PTHR30619:SF1">
    <property type="entry name" value="RECOMBINATION PROTEIN 2"/>
    <property type="match status" value="1"/>
</dbReference>
<evidence type="ECO:0000256" key="4">
    <source>
        <dbReference type="ARBA" id="ARBA00022989"/>
    </source>
</evidence>
<dbReference type="InterPro" id="IPR052159">
    <property type="entry name" value="Competence_DNA_uptake"/>
</dbReference>
<dbReference type="NCBIfam" id="TIGR00361">
    <property type="entry name" value="ComEC_Rec2"/>
    <property type="match status" value="1"/>
</dbReference>
<feature type="transmembrane region" description="Helical" evidence="6">
    <location>
        <begin position="431"/>
        <end position="454"/>
    </location>
</feature>
<dbReference type="GO" id="GO:0030420">
    <property type="term" value="P:establishment of competence for transformation"/>
    <property type="evidence" value="ECO:0007669"/>
    <property type="project" value="InterPro"/>
</dbReference>
<name>A0A1B4V4I9_9GAMM</name>
<keyword evidence="4 6" id="KW-1133">Transmembrane helix</keyword>
<gene>
    <name evidence="8" type="ORF">SVA_1899</name>
</gene>
<feature type="transmembrane region" description="Helical" evidence="6">
    <location>
        <begin position="372"/>
        <end position="391"/>
    </location>
</feature>
<keyword evidence="9" id="KW-1185">Reference proteome</keyword>
<protein>
    <submittedName>
        <fullName evidence="8">Competence protein ComEC</fullName>
    </submittedName>
</protein>